<dbReference type="OrthoDB" id="9769043at2"/>
<evidence type="ECO:0000256" key="8">
    <source>
        <dbReference type="ARBA" id="ARBA00048679"/>
    </source>
</evidence>
<dbReference type="InterPro" id="IPR011009">
    <property type="entry name" value="Kinase-like_dom_sf"/>
</dbReference>
<dbReference type="SUPFAM" id="SSF56112">
    <property type="entry name" value="Protein kinase-like (PK-like)"/>
    <property type="match status" value="1"/>
</dbReference>
<feature type="compositionally biased region" description="Low complexity" evidence="9">
    <location>
        <begin position="387"/>
        <end position="424"/>
    </location>
</feature>
<dbReference type="PANTHER" id="PTHR43289">
    <property type="entry name" value="MITOGEN-ACTIVATED PROTEIN KINASE KINASE KINASE 20-RELATED"/>
    <property type="match status" value="1"/>
</dbReference>
<dbReference type="GO" id="GO:0004674">
    <property type="term" value="F:protein serine/threonine kinase activity"/>
    <property type="evidence" value="ECO:0007669"/>
    <property type="project" value="UniProtKB-KW"/>
</dbReference>
<dbReference type="AlphaFoldDB" id="A0A4Q2RXS9"/>
<gene>
    <name evidence="12" type="ORF">EUA93_06795</name>
</gene>
<name>A0A4Q2RXS9_9ACTN</name>
<evidence type="ECO:0000313" key="13">
    <source>
        <dbReference type="Proteomes" id="UP000294071"/>
    </source>
</evidence>
<evidence type="ECO:0000256" key="10">
    <source>
        <dbReference type="SAM" id="Phobius"/>
    </source>
</evidence>
<comment type="catalytic activity">
    <reaction evidence="8">
        <text>L-seryl-[protein] + ATP = O-phospho-L-seryl-[protein] + ADP + H(+)</text>
        <dbReference type="Rhea" id="RHEA:17989"/>
        <dbReference type="Rhea" id="RHEA-COMP:9863"/>
        <dbReference type="Rhea" id="RHEA-COMP:11604"/>
        <dbReference type="ChEBI" id="CHEBI:15378"/>
        <dbReference type="ChEBI" id="CHEBI:29999"/>
        <dbReference type="ChEBI" id="CHEBI:30616"/>
        <dbReference type="ChEBI" id="CHEBI:83421"/>
        <dbReference type="ChEBI" id="CHEBI:456216"/>
        <dbReference type="EC" id="2.7.11.1"/>
    </reaction>
</comment>
<keyword evidence="3" id="KW-0808">Transferase</keyword>
<dbReference type="CDD" id="cd14014">
    <property type="entry name" value="STKc_PknB_like"/>
    <property type="match status" value="1"/>
</dbReference>
<feature type="region of interest" description="Disordered" evidence="9">
    <location>
        <begin position="362"/>
        <end position="489"/>
    </location>
</feature>
<dbReference type="Proteomes" id="UP000294071">
    <property type="component" value="Unassembled WGS sequence"/>
</dbReference>
<dbReference type="Pfam" id="PF00069">
    <property type="entry name" value="Pkinase"/>
    <property type="match status" value="1"/>
</dbReference>
<feature type="compositionally biased region" description="Low complexity" evidence="9">
    <location>
        <begin position="366"/>
        <end position="379"/>
    </location>
</feature>
<dbReference type="FunFam" id="1.10.510.10:FF:000021">
    <property type="entry name" value="Serine/threonine protein kinase"/>
    <property type="match status" value="1"/>
</dbReference>
<feature type="compositionally biased region" description="Low complexity" evidence="9">
    <location>
        <begin position="432"/>
        <end position="474"/>
    </location>
</feature>
<comment type="catalytic activity">
    <reaction evidence="7">
        <text>L-threonyl-[protein] + ATP = O-phospho-L-threonyl-[protein] + ADP + H(+)</text>
        <dbReference type="Rhea" id="RHEA:46608"/>
        <dbReference type="Rhea" id="RHEA-COMP:11060"/>
        <dbReference type="Rhea" id="RHEA-COMP:11605"/>
        <dbReference type="ChEBI" id="CHEBI:15378"/>
        <dbReference type="ChEBI" id="CHEBI:30013"/>
        <dbReference type="ChEBI" id="CHEBI:30616"/>
        <dbReference type="ChEBI" id="CHEBI:61977"/>
        <dbReference type="ChEBI" id="CHEBI:456216"/>
        <dbReference type="EC" id="2.7.11.1"/>
    </reaction>
</comment>
<dbReference type="Gene3D" id="3.30.200.20">
    <property type="entry name" value="Phosphorylase Kinase, domain 1"/>
    <property type="match status" value="1"/>
</dbReference>
<dbReference type="GO" id="GO:0045717">
    <property type="term" value="P:negative regulation of fatty acid biosynthetic process"/>
    <property type="evidence" value="ECO:0007669"/>
    <property type="project" value="UniProtKB-ARBA"/>
</dbReference>
<dbReference type="EMBL" id="SDWT01000001">
    <property type="protein sequence ID" value="RYB94081.1"/>
    <property type="molecule type" value="Genomic_DNA"/>
</dbReference>
<keyword evidence="5 12" id="KW-0418">Kinase</keyword>
<accession>A0A4Q2RXS9</accession>
<evidence type="ECO:0000256" key="4">
    <source>
        <dbReference type="ARBA" id="ARBA00022741"/>
    </source>
</evidence>
<evidence type="ECO:0000256" key="6">
    <source>
        <dbReference type="ARBA" id="ARBA00022840"/>
    </source>
</evidence>
<dbReference type="FunFam" id="3.30.200.20:FF:000035">
    <property type="entry name" value="Serine/threonine protein kinase Stk1"/>
    <property type="match status" value="1"/>
</dbReference>
<keyword evidence="13" id="KW-1185">Reference proteome</keyword>
<dbReference type="InterPro" id="IPR000719">
    <property type="entry name" value="Prot_kinase_dom"/>
</dbReference>
<feature type="domain" description="Protein kinase" evidence="11">
    <location>
        <begin position="16"/>
        <end position="281"/>
    </location>
</feature>
<keyword evidence="2 12" id="KW-0723">Serine/threonine-protein kinase</keyword>
<evidence type="ECO:0000256" key="1">
    <source>
        <dbReference type="ARBA" id="ARBA00012513"/>
    </source>
</evidence>
<evidence type="ECO:0000259" key="11">
    <source>
        <dbReference type="PROSITE" id="PS50011"/>
    </source>
</evidence>
<dbReference type="RefSeq" id="WP_129399434.1">
    <property type="nucleotide sequence ID" value="NZ_SDWT01000001.1"/>
</dbReference>
<keyword evidence="10" id="KW-1133">Transmembrane helix</keyword>
<dbReference type="EC" id="2.7.11.1" evidence="1"/>
<dbReference type="InterPro" id="IPR008271">
    <property type="entry name" value="Ser/Thr_kinase_AS"/>
</dbReference>
<keyword evidence="10" id="KW-0812">Transmembrane</keyword>
<proteinExistence type="predicted"/>
<feature type="transmembrane region" description="Helical" evidence="10">
    <location>
        <begin position="339"/>
        <end position="359"/>
    </location>
</feature>
<sequence length="489" mass="50138">MSVLAPGAAVDEARRYVLDSRIATGGMGEVWAARDTLLDRPVAVKVLKAEYADDPLFRTRFETEAQHAAALQHPGIASVYDYGDSLLDDGSAAHRPFLVMELVDGQPLSNLLRPSAPLDPDATRELLALAADALGVAHAAGIVHRDVKPANLLVTPDRRIKVTDFGIARAADGMALTETGQVLGTPAYISPEQAEGGTATAASDVYSLAVVAFECLAGEKPFVAATPVATAIAHLRNPVPDLPGSVPADLARVVRRALSKAPEDRYADGTAFAAALRDPGADAGVAPVAAVPAAAADATQVIPTMAPAAEPAPVPTPVVTPVATPPVDDAQAPRRTTPWSVVLGLVTVVVAVLLVAIWLGTRDSGSPSDETPSESPSRSESPRESPSDSPSDTPTESPSDSPSQTPTESPTETPSESPSQSPTESPTPTPTETPTETPSESPTTPTPTETPTASPTESPTTSPAATPSSTTTPAGDGLTITTDGEDDQG</sequence>
<dbReference type="GO" id="GO:0005524">
    <property type="term" value="F:ATP binding"/>
    <property type="evidence" value="ECO:0007669"/>
    <property type="project" value="UniProtKB-KW"/>
</dbReference>
<dbReference type="PANTHER" id="PTHR43289:SF6">
    <property type="entry name" value="SERINE_THREONINE-PROTEIN KINASE NEKL-3"/>
    <property type="match status" value="1"/>
</dbReference>
<evidence type="ECO:0000313" key="12">
    <source>
        <dbReference type="EMBL" id="RYB94081.1"/>
    </source>
</evidence>
<evidence type="ECO:0000256" key="7">
    <source>
        <dbReference type="ARBA" id="ARBA00047899"/>
    </source>
</evidence>
<evidence type="ECO:0000256" key="2">
    <source>
        <dbReference type="ARBA" id="ARBA00022527"/>
    </source>
</evidence>
<comment type="caution">
    <text evidence="12">The sequence shown here is derived from an EMBL/GenBank/DDBJ whole genome shotgun (WGS) entry which is preliminary data.</text>
</comment>
<protein>
    <recommendedName>
        <fullName evidence="1">non-specific serine/threonine protein kinase</fullName>
        <ecNumber evidence="1">2.7.11.1</ecNumber>
    </recommendedName>
</protein>
<dbReference type="PROSITE" id="PS50011">
    <property type="entry name" value="PROTEIN_KINASE_DOM"/>
    <property type="match status" value="1"/>
</dbReference>
<organism evidence="12 13">
    <name type="scientific">Nocardioides oleivorans</name>
    <dbReference type="NCBI Taxonomy" id="273676"/>
    <lineage>
        <taxon>Bacteria</taxon>
        <taxon>Bacillati</taxon>
        <taxon>Actinomycetota</taxon>
        <taxon>Actinomycetes</taxon>
        <taxon>Propionibacteriales</taxon>
        <taxon>Nocardioidaceae</taxon>
        <taxon>Nocardioides</taxon>
    </lineage>
</organism>
<evidence type="ECO:0000256" key="5">
    <source>
        <dbReference type="ARBA" id="ARBA00022777"/>
    </source>
</evidence>
<dbReference type="PROSITE" id="PS00108">
    <property type="entry name" value="PROTEIN_KINASE_ST"/>
    <property type="match status" value="1"/>
</dbReference>
<dbReference type="SMART" id="SM00220">
    <property type="entry name" value="S_TKc"/>
    <property type="match status" value="1"/>
</dbReference>
<keyword evidence="10" id="KW-0472">Membrane</keyword>
<keyword evidence="4" id="KW-0547">Nucleotide-binding</keyword>
<evidence type="ECO:0000256" key="3">
    <source>
        <dbReference type="ARBA" id="ARBA00022679"/>
    </source>
</evidence>
<keyword evidence="6" id="KW-0067">ATP-binding</keyword>
<dbReference type="Gene3D" id="1.10.510.10">
    <property type="entry name" value="Transferase(Phosphotransferase) domain 1"/>
    <property type="match status" value="1"/>
</dbReference>
<reference evidence="12 13" key="1">
    <citation type="submission" date="2019-01" db="EMBL/GenBank/DDBJ databases">
        <title>Novel species of Nocardioides.</title>
        <authorList>
            <person name="Liu Q."/>
            <person name="Xin Y.-H."/>
        </authorList>
    </citation>
    <scope>NUCLEOTIDE SEQUENCE [LARGE SCALE GENOMIC DNA]</scope>
    <source>
        <strain evidence="12 13">CGMCC 4.6882</strain>
    </source>
</reference>
<evidence type="ECO:0000256" key="9">
    <source>
        <dbReference type="SAM" id="MobiDB-lite"/>
    </source>
</evidence>